<evidence type="ECO:0000256" key="1">
    <source>
        <dbReference type="SAM" id="MobiDB-lite"/>
    </source>
</evidence>
<reference evidence="2 3" key="1">
    <citation type="submission" date="2020-07" db="EMBL/GenBank/DDBJ databases">
        <title>Genomic Encyclopedia of Type Strains, Phase IV (KMG-IV): sequencing the most valuable type-strain genomes for metagenomic binning, comparative biology and taxonomic classification.</title>
        <authorList>
            <person name="Goeker M."/>
        </authorList>
    </citation>
    <scope>NUCLEOTIDE SEQUENCE [LARGE SCALE GENOMIC DNA]</scope>
    <source>
        <strain evidence="2 3">DSM 45533</strain>
    </source>
</reference>
<dbReference type="RefSeq" id="WP_181608358.1">
    <property type="nucleotide sequence ID" value="NZ_BAABAM010000001.1"/>
</dbReference>
<protein>
    <submittedName>
        <fullName evidence="2">Uncharacterized protein</fullName>
    </submittedName>
</protein>
<accession>A0A7W0CEA7</accession>
<organism evidence="2 3">
    <name type="scientific">Nonomuraea soli</name>
    <dbReference type="NCBI Taxonomy" id="1032476"/>
    <lineage>
        <taxon>Bacteria</taxon>
        <taxon>Bacillati</taxon>
        <taxon>Actinomycetota</taxon>
        <taxon>Actinomycetes</taxon>
        <taxon>Streptosporangiales</taxon>
        <taxon>Streptosporangiaceae</taxon>
        <taxon>Nonomuraea</taxon>
    </lineage>
</organism>
<sequence>MTPLSGRPPGHRAAARLLVSGDEVFVLDTGSGGRTPVGRCVPPATQGRW</sequence>
<comment type="caution">
    <text evidence="2">The sequence shown here is derived from an EMBL/GenBank/DDBJ whole genome shotgun (WGS) entry which is preliminary data.</text>
</comment>
<dbReference type="AlphaFoldDB" id="A0A7W0CEA7"/>
<keyword evidence="3" id="KW-1185">Reference proteome</keyword>
<proteinExistence type="predicted"/>
<dbReference type="Proteomes" id="UP000530928">
    <property type="component" value="Unassembled WGS sequence"/>
</dbReference>
<evidence type="ECO:0000313" key="2">
    <source>
        <dbReference type="EMBL" id="MBA2889581.1"/>
    </source>
</evidence>
<feature type="region of interest" description="Disordered" evidence="1">
    <location>
        <begin position="30"/>
        <end position="49"/>
    </location>
</feature>
<evidence type="ECO:0000313" key="3">
    <source>
        <dbReference type="Proteomes" id="UP000530928"/>
    </source>
</evidence>
<dbReference type="EMBL" id="JACDUR010000001">
    <property type="protein sequence ID" value="MBA2889581.1"/>
    <property type="molecule type" value="Genomic_DNA"/>
</dbReference>
<name>A0A7W0CEA7_9ACTN</name>
<gene>
    <name evidence="2" type="ORF">HNR30_000916</name>
</gene>